<feature type="transmembrane region" description="Helical" evidence="5">
    <location>
        <begin position="274"/>
        <end position="294"/>
    </location>
</feature>
<reference evidence="8" key="1">
    <citation type="journal article" date="2019" name="Int. J. Syst. Evol. Microbiol.">
        <title>The Global Catalogue of Microorganisms (GCM) 10K type strain sequencing project: providing services to taxonomists for standard genome sequencing and annotation.</title>
        <authorList>
            <consortium name="The Broad Institute Genomics Platform"/>
            <consortium name="The Broad Institute Genome Sequencing Center for Infectious Disease"/>
            <person name="Wu L."/>
            <person name="Ma J."/>
        </authorList>
    </citation>
    <scope>NUCLEOTIDE SEQUENCE [LARGE SCALE GENOMIC DNA]</scope>
    <source>
        <strain evidence="8">KCTC 62784</strain>
    </source>
</reference>
<feature type="transmembrane region" description="Helical" evidence="5">
    <location>
        <begin position="49"/>
        <end position="70"/>
    </location>
</feature>
<dbReference type="Proteomes" id="UP001595384">
    <property type="component" value="Unassembled WGS sequence"/>
</dbReference>
<name>A0ABV7C3X0_9VIBR</name>
<dbReference type="Gene3D" id="1.20.1250.20">
    <property type="entry name" value="MFS general substrate transporter like domains"/>
    <property type="match status" value="1"/>
</dbReference>
<protein>
    <submittedName>
        <fullName evidence="7">MDR family MFS transporter</fullName>
    </submittedName>
</protein>
<keyword evidence="2 5" id="KW-0812">Transmembrane</keyword>
<gene>
    <name evidence="7" type="ORF">ACFODT_00420</name>
</gene>
<feature type="transmembrane region" description="Helical" evidence="5">
    <location>
        <begin position="402"/>
        <end position="423"/>
    </location>
</feature>
<dbReference type="InterPro" id="IPR011701">
    <property type="entry name" value="MFS"/>
</dbReference>
<dbReference type="InterPro" id="IPR020846">
    <property type="entry name" value="MFS_dom"/>
</dbReference>
<comment type="caution">
    <text evidence="7">The sequence shown here is derived from an EMBL/GenBank/DDBJ whole genome shotgun (WGS) entry which is preliminary data.</text>
</comment>
<feature type="transmembrane region" description="Helical" evidence="5">
    <location>
        <begin position="300"/>
        <end position="321"/>
    </location>
</feature>
<keyword evidence="3 5" id="KW-1133">Transmembrane helix</keyword>
<evidence type="ECO:0000313" key="8">
    <source>
        <dbReference type="Proteomes" id="UP001595384"/>
    </source>
</evidence>
<feature type="transmembrane region" description="Helical" evidence="5">
    <location>
        <begin position="79"/>
        <end position="98"/>
    </location>
</feature>
<dbReference type="SUPFAM" id="SSF103473">
    <property type="entry name" value="MFS general substrate transporter"/>
    <property type="match status" value="1"/>
</dbReference>
<feature type="transmembrane region" description="Helical" evidence="5">
    <location>
        <begin position="223"/>
        <end position="247"/>
    </location>
</feature>
<feature type="transmembrane region" description="Helical" evidence="5">
    <location>
        <begin position="333"/>
        <end position="353"/>
    </location>
</feature>
<dbReference type="PANTHER" id="PTHR23501">
    <property type="entry name" value="MAJOR FACILITATOR SUPERFAMILY"/>
    <property type="match status" value="1"/>
</dbReference>
<feature type="transmembrane region" description="Helical" evidence="5">
    <location>
        <begin position="198"/>
        <end position="217"/>
    </location>
</feature>
<evidence type="ECO:0000256" key="3">
    <source>
        <dbReference type="ARBA" id="ARBA00022989"/>
    </source>
</evidence>
<feature type="transmembrane region" description="Helical" evidence="5">
    <location>
        <begin position="359"/>
        <end position="381"/>
    </location>
</feature>
<feature type="transmembrane region" description="Helical" evidence="5">
    <location>
        <begin position="167"/>
        <end position="186"/>
    </location>
</feature>
<dbReference type="InterPro" id="IPR036259">
    <property type="entry name" value="MFS_trans_sf"/>
</dbReference>
<dbReference type="PRINTS" id="PR01036">
    <property type="entry name" value="TCRTETB"/>
</dbReference>
<accession>A0ABV7C3X0</accession>
<feature type="domain" description="Major facilitator superfamily (MFS) profile" evidence="6">
    <location>
        <begin position="14"/>
        <end position="473"/>
    </location>
</feature>
<organism evidence="7 8">
    <name type="scientific">Vibrio zhugei</name>
    <dbReference type="NCBI Taxonomy" id="2479546"/>
    <lineage>
        <taxon>Bacteria</taxon>
        <taxon>Pseudomonadati</taxon>
        <taxon>Pseudomonadota</taxon>
        <taxon>Gammaproteobacteria</taxon>
        <taxon>Vibrionales</taxon>
        <taxon>Vibrionaceae</taxon>
        <taxon>Vibrio</taxon>
    </lineage>
</organism>
<dbReference type="InterPro" id="IPR005829">
    <property type="entry name" value="Sugar_transporter_CS"/>
</dbReference>
<dbReference type="EMBL" id="JBHRSE010000003">
    <property type="protein sequence ID" value="MFC3022318.1"/>
    <property type="molecule type" value="Genomic_DNA"/>
</dbReference>
<evidence type="ECO:0000256" key="5">
    <source>
        <dbReference type="SAM" id="Phobius"/>
    </source>
</evidence>
<evidence type="ECO:0000313" key="7">
    <source>
        <dbReference type="EMBL" id="MFC3022318.1"/>
    </source>
</evidence>
<dbReference type="PROSITE" id="PS00217">
    <property type="entry name" value="SUGAR_TRANSPORT_2"/>
    <property type="match status" value="1"/>
</dbReference>
<evidence type="ECO:0000256" key="4">
    <source>
        <dbReference type="ARBA" id="ARBA00023136"/>
    </source>
</evidence>
<evidence type="ECO:0000256" key="2">
    <source>
        <dbReference type="ARBA" id="ARBA00022692"/>
    </source>
</evidence>
<dbReference type="CDD" id="cd17502">
    <property type="entry name" value="MFS_Azr1_MDR_like"/>
    <property type="match status" value="1"/>
</dbReference>
<dbReference type="Pfam" id="PF07690">
    <property type="entry name" value="MFS_1"/>
    <property type="match status" value="1"/>
</dbReference>
<dbReference type="PANTHER" id="PTHR23501:SF197">
    <property type="entry name" value="COMD"/>
    <property type="match status" value="1"/>
</dbReference>
<feature type="transmembrane region" description="Helical" evidence="5">
    <location>
        <begin position="137"/>
        <end position="161"/>
    </location>
</feature>
<dbReference type="RefSeq" id="WP_241967747.1">
    <property type="nucleotide sequence ID" value="NZ_AP024911.1"/>
</dbReference>
<dbReference type="Gene3D" id="1.20.1720.10">
    <property type="entry name" value="Multidrug resistance protein D"/>
    <property type="match status" value="1"/>
</dbReference>
<proteinExistence type="predicted"/>
<keyword evidence="4 5" id="KW-0472">Membrane</keyword>
<evidence type="ECO:0000256" key="1">
    <source>
        <dbReference type="ARBA" id="ARBA00004141"/>
    </source>
</evidence>
<dbReference type="PROSITE" id="PS50850">
    <property type="entry name" value="MFS"/>
    <property type="match status" value="1"/>
</dbReference>
<comment type="subcellular location">
    <subcellularLocation>
        <location evidence="1">Membrane</location>
        <topology evidence="1">Multi-pass membrane protein</topology>
    </subcellularLocation>
</comment>
<feature type="transmembrane region" description="Helical" evidence="5">
    <location>
        <begin position="443"/>
        <end position="465"/>
    </location>
</feature>
<keyword evidence="8" id="KW-1185">Reference proteome</keyword>
<evidence type="ECO:0000259" key="6">
    <source>
        <dbReference type="PROSITE" id="PS50850"/>
    </source>
</evidence>
<sequence>MSNVNVDKKVFLSIFSTVFLPMFLAAIDQTLLATATPDIVRDLGGMQLASWIVIGYMLTGAATIPIYGWLGDQFGRRNMLVLALGIFAFGSVFCALSNSMLQLVIGRILQGVGSGGLMSLSQALIGEVVPPRQRARFQGYFSAFFALSSISGPVLGGVVVTYLSWQWLFWFNLPLIALGVYRLSRLQTTVQPATRRRIDLYGLMLFPILTAVIIYWLSSGGHYFAWDSLTSIALLGIFIFTFVVFVWQQKRTQDSFLPLHLLVKKEIHRPLMSAFMFAGCLFLLAFFLPIFLQVALGLNAAQAGVHMIPLSAGVICGAYTTGKLISYYGVPKYIPVVGMSFTAVNLLLLGGLVPTANLVSGLAFLCGCGLGTVMPSTQLTIQTIAGKSHLGRITAMGGLSRSLGASVGTAMFGTLIYSLIPGFGVSSSINVLVNAPHDVVVGAFQWGFKAAALLAVVCAINALCVPRIHLDDYAFDDTPPNKR</sequence>